<dbReference type="InterPro" id="IPR050578">
    <property type="entry name" value="MARVEL-CKLF_proteins"/>
</dbReference>
<dbReference type="Proteomes" id="UP000694843">
    <property type="component" value="Unplaced"/>
</dbReference>
<evidence type="ECO:0000313" key="9">
    <source>
        <dbReference type="RefSeq" id="XP_018020182.1"/>
    </source>
</evidence>
<dbReference type="GO" id="GO:0016020">
    <property type="term" value="C:membrane"/>
    <property type="evidence" value="ECO:0007669"/>
    <property type="project" value="UniProtKB-SubCell"/>
</dbReference>
<name>A0A8B7P2D8_HYAAZ</name>
<keyword evidence="8" id="KW-1185">Reference proteome</keyword>
<dbReference type="KEGG" id="hazt:108676593"/>
<dbReference type="OrthoDB" id="10028364at2759"/>
<evidence type="ECO:0000256" key="1">
    <source>
        <dbReference type="ARBA" id="ARBA00004141"/>
    </source>
</evidence>
<feature type="transmembrane region" description="Helical" evidence="6">
    <location>
        <begin position="69"/>
        <end position="93"/>
    </location>
</feature>
<evidence type="ECO:0000256" key="2">
    <source>
        <dbReference type="ARBA" id="ARBA00022692"/>
    </source>
</evidence>
<dbReference type="PANTHER" id="PTHR22776">
    <property type="entry name" value="MARVEL-CONTAINING POTENTIAL LIPID RAFT-ASSOCIATED PROTEIN"/>
    <property type="match status" value="1"/>
</dbReference>
<feature type="transmembrane region" description="Helical" evidence="6">
    <location>
        <begin position="37"/>
        <end position="57"/>
    </location>
</feature>
<sequence length="183" mass="20581">MMEPGTVDPGFPDSHMTTTTTRVTPTLRFDPSYIRTIPGIIKIVAMVLNLIGYISISASVNSNHSRAEWFAFVSMTGFWLTGLLLVFYVMHVIEKFYMVPWLKIELGYVALWTFFYFTASLTVALWGGYFEAYAVAAFFGFAAMLVYGADTFFKFRAWKSGEIAQGEQTIHMGPPELQSPGAY</sequence>
<dbReference type="Pfam" id="PF01284">
    <property type="entry name" value="MARVEL"/>
    <property type="match status" value="1"/>
</dbReference>
<evidence type="ECO:0000313" key="8">
    <source>
        <dbReference type="Proteomes" id="UP000694843"/>
    </source>
</evidence>
<dbReference type="RefSeq" id="XP_018020182.1">
    <property type="nucleotide sequence ID" value="XM_018164693.2"/>
</dbReference>
<dbReference type="GeneID" id="108676593"/>
<organism evidence="8 9">
    <name type="scientific">Hyalella azteca</name>
    <name type="common">Amphipod</name>
    <dbReference type="NCBI Taxonomy" id="294128"/>
    <lineage>
        <taxon>Eukaryota</taxon>
        <taxon>Metazoa</taxon>
        <taxon>Ecdysozoa</taxon>
        <taxon>Arthropoda</taxon>
        <taxon>Crustacea</taxon>
        <taxon>Multicrustacea</taxon>
        <taxon>Malacostraca</taxon>
        <taxon>Eumalacostraca</taxon>
        <taxon>Peracarida</taxon>
        <taxon>Amphipoda</taxon>
        <taxon>Senticaudata</taxon>
        <taxon>Talitrida</taxon>
        <taxon>Talitroidea</taxon>
        <taxon>Hyalellidae</taxon>
        <taxon>Hyalella</taxon>
    </lineage>
</organism>
<evidence type="ECO:0000256" key="6">
    <source>
        <dbReference type="SAM" id="Phobius"/>
    </source>
</evidence>
<accession>A0A8B7P2D8</accession>
<gene>
    <name evidence="9" type="primary">LOC108676593</name>
</gene>
<feature type="transmembrane region" description="Helical" evidence="6">
    <location>
        <begin position="105"/>
        <end position="126"/>
    </location>
</feature>
<dbReference type="OMA" id="NHKKGAE"/>
<dbReference type="PROSITE" id="PS51225">
    <property type="entry name" value="MARVEL"/>
    <property type="match status" value="1"/>
</dbReference>
<proteinExistence type="predicted"/>
<dbReference type="InterPro" id="IPR008253">
    <property type="entry name" value="Marvel"/>
</dbReference>
<dbReference type="AlphaFoldDB" id="A0A8B7P2D8"/>
<evidence type="ECO:0000256" key="5">
    <source>
        <dbReference type="PROSITE-ProRule" id="PRU00581"/>
    </source>
</evidence>
<evidence type="ECO:0000259" key="7">
    <source>
        <dbReference type="PROSITE" id="PS51225"/>
    </source>
</evidence>
<feature type="domain" description="MARVEL" evidence="7">
    <location>
        <begin position="33"/>
        <end position="159"/>
    </location>
</feature>
<keyword evidence="3 6" id="KW-1133">Transmembrane helix</keyword>
<comment type="subcellular location">
    <subcellularLocation>
        <location evidence="1">Membrane</location>
        <topology evidence="1">Multi-pass membrane protein</topology>
    </subcellularLocation>
</comment>
<keyword evidence="4 5" id="KW-0472">Membrane</keyword>
<protein>
    <submittedName>
        <fullName evidence="9">CKLF-like MARVEL transmembrane domain-containing protein 4</fullName>
    </submittedName>
</protein>
<reference evidence="9" key="1">
    <citation type="submission" date="2025-08" db="UniProtKB">
        <authorList>
            <consortium name="RefSeq"/>
        </authorList>
    </citation>
    <scope>IDENTIFICATION</scope>
    <source>
        <tissue evidence="9">Whole organism</tissue>
    </source>
</reference>
<dbReference type="PANTHER" id="PTHR22776:SF49">
    <property type="entry name" value="MARVEL DOMAIN-CONTAINING PROTEIN"/>
    <property type="match status" value="1"/>
</dbReference>
<keyword evidence="2 5" id="KW-0812">Transmembrane</keyword>
<evidence type="ECO:0000256" key="3">
    <source>
        <dbReference type="ARBA" id="ARBA00022989"/>
    </source>
</evidence>
<evidence type="ECO:0000256" key="4">
    <source>
        <dbReference type="ARBA" id="ARBA00023136"/>
    </source>
</evidence>
<feature type="transmembrane region" description="Helical" evidence="6">
    <location>
        <begin position="132"/>
        <end position="153"/>
    </location>
</feature>